<keyword evidence="3" id="KW-1185">Reference proteome</keyword>
<dbReference type="Gene3D" id="2.30.40.10">
    <property type="entry name" value="Urease, subunit C, domain 1"/>
    <property type="match status" value="1"/>
</dbReference>
<gene>
    <name evidence="2" type="ORF">UCRPC4_g02099</name>
</gene>
<dbReference type="InterPro" id="IPR051781">
    <property type="entry name" value="Metallo-dep_Hydrolase"/>
</dbReference>
<feature type="domain" description="Amidohydrolase-related" evidence="1">
    <location>
        <begin position="103"/>
        <end position="467"/>
    </location>
</feature>
<organism evidence="2 3">
    <name type="scientific">Phaeomoniella chlamydospora</name>
    <name type="common">Phaeoacremonium chlamydosporum</name>
    <dbReference type="NCBI Taxonomy" id="158046"/>
    <lineage>
        <taxon>Eukaryota</taxon>
        <taxon>Fungi</taxon>
        <taxon>Dikarya</taxon>
        <taxon>Ascomycota</taxon>
        <taxon>Pezizomycotina</taxon>
        <taxon>Eurotiomycetes</taxon>
        <taxon>Chaetothyriomycetidae</taxon>
        <taxon>Phaeomoniellales</taxon>
        <taxon>Phaeomoniellaceae</taxon>
        <taxon>Phaeomoniella</taxon>
    </lineage>
</organism>
<evidence type="ECO:0000313" key="2">
    <source>
        <dbReference type="EMBL" id="KKY25042.1"/>
    </source>
</evidence>
<sequence length="491" mass="52522">MDSCTSVMEDWEIISRPNRKRDDLCAGDSIATQENLVKYPHPSDVDDDFEATTSILADLLIPGKGKPSTNQVVVVEKGKITYVGDPNKVPSKYSRVAVKRVPVLMPGLWECHSHFIGSSPNKPITVENMAFLHPAEAGARNARALHDTLYAGFTSCVDLGGYAPELQTVIDEGSIIGPTLYGAGAMLSMTAGHGDVFELPLGTVQQRFSVRAPGTDAGFYPIIFADGVDECRKAVRVNLRRKARVIKVLTSGGVTSRDDNPMYRQFSDEELKVIVEEAGRMGLSCAAHAIGKAGIMAAIRAGFKVIEHNSFADDEVIDLMKKKGVMLVATMTPLQSIVDNKDSYPKEMYDKAMKVVTAHKEAYARAIKAGVRCAIGSDLFGGPGSVLGPGMNGREIGLAVAAGMSPLDAIEAATANGPLTLGPEQAPKSGQIMEGYDADLIALQSSPLEDIKVLQIPKNITHIWKAGILVKAPGLDSWDALASWSKSTVKG</sequence>
<dbReference type="CDD" id="cd01299">
    <property type="entry name" value="Met_dep_hydrolase_A"/>
    <property type="match status" value="1"/>
</dbReference>
<keyword evidence="2" id="KW-0378">Hydrolase</keyword>
<dbReference type="InterPro" id="IPR006680">
    <property type="entry name" value="Amidohydro-rel"/>
</dbReference>
<name>A0A0G2EQH7_PHACM</name>
<dbReference type="InterPro" id="IPR011059">
    <property type="entry name" value="Metal-dep_hydrolase_composite"/>
</dbReference>
<dbReference type="Pfam" id="PF01979">
    <property type="entry name" value="Amidohydro_1"/>
    <property type="match status" value="1"/>
</dbReference>
<dbReference type="InterPro" id="IPR057744">
    <property type="entry name" value="OTAase-like"/>
</dbReference>
<dbReference type="PANTHER" id="PTHR43135:SF3">
    <property type="entry name" value="ALPHA-D-RIBOSE 1-METHYLPHOSPHONATE 5-TRIPHOSPHATE DIPHOSPHATASE"/>
    <property type="match status" value="1"/>
</dbReference>
<comment type="caution">
    <text evidence="2">The sequence shown here is derived from an EMBL/GenBank/DDBJ whole genome shotgun (WGS) entry which is preliminary data.</text>
</comment>
<evidence type="ECO:0000259" key="1">
    <source>
        <dbReference type="Pfam" id="PF01979"/>
    </source>
</evidence>
<dbReference type="Proteomes" id="UP000053317">
    <property type="component" value="Unassembled WGS sequence"/>
</dbReference>
<proteinExistence type="predicted"/>
<evidence type="ECO:0000313" key="3">
    <source>
        <dbReference type="Proteomes" id="UP000053317"/>
    </source>
</evidence>
<reference evidence="2 3" key="2">
    <citation type="submission" date="2015-05" db="EMBL/GenBank/DDBJ databases">
        <authorList>
            <person name="Morales-Cruz A."/>
            <person name="Amrine K.C."/>
            <person name="Cantu D."/>
        </authorList>
    </citation>
    <scope>NUCLEOTIDE SEQUENCE [LARGE SCALE GENOMIC DNA]</scope>
    <source>
        <strain evidence="2">UCRPC4</strain>
    </source>
</reference>
<dbReference type="InterPro" id="IPR032466">
    <property type="entry name" value="Metal_Hydrolase"/>
</dbReference>
<accession>A0A0G2EQH7</accession>
<reference evidence="2 3" key="1">
    <citation type="submission" date="2015-05" db="EMBL/GenBank/DDBJ databases">
        <title>Distinctive expansion of gene families associated with plant cell wall degradation and secondary metabolism in the genomes of grapevine trunk pathogens.</title>
        <authorList>
            <person name="Lawrence D.P."/>
            <person name="Travadon R."/>
            <person name="Rolshausen P.E."/>
            <person name="Baumgartner K."/>
        </authorList>
    </citation>
    <scope>NUCLEOTIDE SEQUENCE [LARGE SCALE GENOMIC DNA]</scope>
    <source>
        <strain evidence="2">UCRPC4</strain>
    </source>
</reference>
<dbReference type="AlphaFoldDB" id="A0A0G2EQH7"/>
<dbReference type="GO" id="GO:0016810">
    <property type="term" value="F:hydrolase activity, acting on carbon-nitrogen (but not peptide) bonds"/>
    <property type="evidence" value="ECO:0007669"/>
    <property type="project" value="InterPro"/>
</dbReference>
<dbReference type="SUPFAM" id="SSF51338">
    <property type="entry name" value="Composite domain of metallo-dependent hydrolases"/>
    <property type="match status" value="2"/>
</dbReference>
<dbReference type="SUPFAM" id="SSF51556">
    <property type="entry name" value="Metallo-dependent hydrolases"/>
    <property type="match status" value="1"/>
</dbReference>
<dbReference type="PANTHER" id="PTHR43135">
    <property type="entry name" value="ALPHA-D-RIBOSE 1-METHYLPHOSPHONATE 5-TRIPHOSPHATE DIPHOSPHATASE"/>
    <property type="match status" value="1"/>
</dbReference>
<dbReference type="OrthoDB" id="194468at2759"/>
<protein>
    <submittedName>
        <fullName evidence="2">Putative amidohydrolase</fullName>
    </submittedName>
</protein>
<dbReference type="Gene3D" id="3.20.20.140">
    <property type="entry name" value="Metal-dependent hydrolases"/>
    <property type="match status" value="1"/>
</dbReference>
<dbReference type="EMBL" id="LCWF01000050">
    <property type="protein sequence ID" value="KKY25042.1"/>
    <property type="molecule type" value="Genomic_DNA"/>
</dbReference>